<evidence type="ECO:0000256" key="4">
    <source>
        <dbReference type="ARBA" id="ARBA00022475"/>
    </source>
</evidence>
<dbReference type="EMBL" id="VMNW02000087">
    <property type="protein sequence ID" value="KAA9152481.1"/>
    <property type="molecule type" value="Genomic_DNA"/>
</dbReference>
<evidence type="ECO:0000313" key="10">
    <source>
        <dbReference type="EMBL" id="KAA9152481.1"/>
    </source>
</evidence>
<feature type="transmembrane region" description="Helical" evidence="8">
    <location>
        <begin position="255"/>
        <end position="277"/>
    </location>
</feature>
<evidence type="ECO:0000313" key="11">
    <source>
        <dbReference type="Proteomes" id="UP000319769"/>
    </source>
</evidence>
<dbReference type="GO" id="GO:0042910">
    <property type="term" value="F:xenobiotic transmembrane transporter activity"/>
    <property type="evidence" value="ECO:0007669"/>
    <property type="project" value="InterPro"/>
</dbReference>
<dbReference type="Gene3D" id="1.20.1720.10">
    <property type="entry name" value="Multidrug resistance protein D"/>
    <property type="match status" value="1"/>
</dbReference>
<comment type="subcellular location">
    <subcellularLocation>
        <location evidence="1">Cell membrane</location>
        <topology evidence="1">Multi-pass membrane protein</topology>
    </subcellularLocation>
</comment>
<feature type="transmembrane region" description="Helical" evidence="8">
    <location>
        <begin position="347"/>
        <end position="371"/>
    </location>
</feature>
<dbReference type="PROSITE" id="PS00216">
    <property type="entry name" value="SUGAR_TRANSPORT_1"/>
    <property type="match status" value="1"/>
</dbReference>
<comment type="similarity">
    <text evidence="2">Belongs to the major facilitator superfamily. Bcr/CmlA family.</text>
</comment>
<dbReference type="OrthoDB" id="9814303at2"/>
<proteinExistence type="inferred from homology"/>
<dbReference type="InterPro" id="IPR036259">
    <property type="entry name" value="MFS_trans_sf"/>
</dbReference>
<evidence type="ECO:0000256" key="3">
    <source>
        <dbReference type="ARBA" id="ARBA00022448"/>
    </source>
</evidence>
<evidence type="ECO:0000256" key="1">
    <source>
        <dbReference type="ARBA" id="ARBA00004651"/>
    </source>
</evidence>
<evidence type="ECO:0000259" key="9">
    <source>
        <dbReference type="PROSITE" id="PS50850"/>
    </source>
</evidence>
<accession>A0A5N0UPY9</accession>
<evidence type="ECO:0000256" key="5">
    <source>
        <dbReference type="ARBA" id="ARBA00022692"/>
    </source>
</evidence>
<dbReference type="PANTHER" id="PTHR23502:SF132">
    <property type="entry name" value="POLYAMINE TRANSPORTER 2-RELATED"/>
    <property type="match status" value="1"/>
</dbReference>
<name>A0A5N0UPY9_9PSEU</name>
<dbReference type="PROSITE" id="PS50850">
    <property type="entry name" value="MFS"/>
    <property type="match status" value="1"/>
</dbReference>
<feature type="transmembrane region" description="Helical" evidence="8">
    <location>
        <begin position="114"/>
        <end position="131"/>
    </location>
</feature>
<feature type="transmembrane region" description="Helical" evidence="8">
    <location>
        <begin position="81"/>
        <end position="102"/>
    </location>
</feature>
<dbReference type="InterPro" id="IPR020846">
    <property type="entry name" value="MFS_dom"/>
</dbReference>
<evidence type="ECO:0000256" key="7">
    <source>
        <dbReference type="ARBA" id="ARBA00023136"/>
    </source>
</evidence>
<feature type="transmembrane region" description="Helical" evidence="8">
    <location>
        <begin position="169"/>
        <end position="189"/>
    </location>
</feature>
<keyword evidence="7 8" id="KW-0472">Membrane</keyword>
<dbReference type="Pfam" id="PF07690">
    <property type="entry name" value="MFS_1"/>
    <property type="match status" value="1"/>
</dbReference>
<feature type="transmembrane region" description="Helical" evidence="8">
    <location>
        <begin position="315"/>
        <end position="335"/>
    </location>
</feature>
<feature type="transmembrane region" description="Helical" evidence="8">
    <location>
        <begin position="220"/>
        <end position="243"/>
    </location>
</feature>
<feature type="transmembrane region" description="Helical" evidence="8">
    <location>
        <begin position="51"/>
        <end position="69"/>
    </location>
</feature>
<sequence length="397" mass="40314">MVRVRTEAPVRPRLLLFVLAALTAVAPFATDMYVPGFPELTRSLNTDSAGVQLSMTAFLLGLAVGQIVLGPISDALGRRPLLLFGAALFTVFSVVCALAPGIEVLVAARLLQGFTGAAGIVVARAVVADVYEGAAAARRFSTLVVITSVAPIAAPVLGGGILAVSSWPFVFVALALFGLLLVAGVLGGVPETLPPERRHAAGIGATFRAMGRLLSRRTMAGYVLVASCNGISLFAYIAGSSFVFEDLYGASATQYSLIFATNALGMLAGATIFGRLAGRVRPRLLLASGVLFGLIAAALLVVLLVSGLGGLVSTWVLLFFAIGTLGFLIPSVTTLGQEYGREASGAASALLGGGMFVLGAIASPLVGAIGVDNALPMAVFVLVGFAGSGLAFASTLG</sequence>
<evidence type="ECO:0000256" key="2">
    <source>
        <dbReference type="ARBA" id="ARBA00006236"/>
    </source>
</evidence>
<keyword evidence="11" id="KW-1185">Reference proteome</keyword>
<dbReference type="Proteomes" id="UP000319769">
    <property type="component" value="Unassembled WGS sequence"/>
</dbReference>
<dbReference type="AlphaFoldDB" id="A0A5N0UPY9"/>
<reference evidence="10" key="1">
    <citation type="submission" date="2019-09" db="EMBL/GenBank/DDBJ databases">
        <authorList>
            <person name="Teo W.F.A."/>
            <person name="Duangmal K."/>
        </authorList>
    </citation>
    <scope>NUCLEOTIDE SEQUENCE [LARGE SCALE GENOMIC DNA]</scope>
    <source>
        <strain evidence="10">K81G1</strain>
    </source>
</reference>
<dbReference type="InterPro" id="IPR004812">
    <property type="entry name" value="Efflux_drug-R_Bcr/CmlA"/>
</dbReference>
<dbReference type="NCBIfam" id="TIGR00710">
    <property type="entry name" value="efflux_Bcr_CflA"/>
    <property type="match status" value="1"/>
</dbReference>
<feature type="domain" description="Major facilitator superfamily (MFS) profile" evidence="9">
    <location>
        <begin position="15"/>
        <end position="397"/>
    </location>
</feature>
<dbReference type="InterPro" id="IPR005829">
    <property type="entry name" value="Sugar_transporter_CS"/>
</dbReference>
<dbReference type="InterPro" id="IPR011701">
    <property type="entry name" value="MFS"/>
</dbReference>
<evidence type="ECO:0000256" key="8">
    <source>
        <dbReference type="SAM" id="Phobius"/>
    </source>
</evidence>
<feature type="transmembrane region" description="Helical" evidence="8">
    <location>
        <begin position="143"/>
        <end position="163"/>
    </location>
</feature>
<dbReference type="PANTHER" id="PTHR23502">
    <property type="entry name" value="MAJOR FACILITATOR SUPERFAMILY"/>
    <property type="match status" value="1"/>
</dbReference>
<gene>
    <name evidence="10" type="ORF">FPZ12_036800</name>
</gene>
<keyword evidence="3" id="KW-0813">Transport</keyword>
<keyword evidence="4" id="KW-1003">Cell membrane</keyword>
<dbReference type="GO" id="GO:1990961">
    <property type="term" value="P:xenobiotic detoxification by transmembrane export across the plasma membrane"/>
    <property type="evidence" value="ECO:0007669"/>
    <property type="project" value="InterPro"/>
</dbReference>
<dbReference type="GO" id="GO:0005886">
    <property type="term" value="C:plasma membrane"/>
    <property type="evidence" value="ECO:0007669"/>
    <property type="project" value="UniProtKB-SubCell"/>
</dbReference>
<protein>
    <submittedName>
        <fullName evidence="10">Multidrug effflux MFS transporter</fullName>
    </submittedName>
</protein>
<evidence type="ECO:0000256" key="6">
    <source>
        <dbReference type="ARBA" id="ARBA00022989"/>
    </source>
</evidence>
<keyword evidence="6 8" id="KW-1133">Transmembrane helix</keyword>
<comment type="caution">
    <text evidence="10">The sequence shown here is derived from an EMBL/GenBank/DDBJ whole genome shotgun (WGS) entry which is preliminary data.</text>
</comment>
<organism evidence="10 11">
    <name type="scientific">Amycolatopsis acidicola</name>
    <dbReference type="NCBI Taxonomy" id="2596893"/>
    <lineage>
        <taxon>Bacteria</taxon>
        <taxon>Bacillati</taxon>
        <taxon>Actinomycetota</taxon>
        <taxon>Actinomycetes</taxon>
        <taxon>Pseudonocardiales</taxon>
        <taxon>Pseudonocardiaceae</taxon>
        <taxon>Amycolatopsis</taxon>
    </lineage>
</organism>
<feature type="transmembrane region" description="Helical" evidence="8">
    <location>
        <begin position="377"/>
        <end position="396"/>
    </location>
</feature>
<feature type="transmembrane region" description="Helical" evidence="8">
    <location>
        <begin position="284"/>
        <end position="309"/>
    </location>
</feature>
<dbReference type="CDD" id="cd17320">
    <property type="entry name" value="MFS_MdfA_MDR_like"/>
    <property type="match status" value="1"/>
</dbReference>
<keyword evidence="5 8" id="KW-0812">Transmembrane</keyword>
<dbReference type="SUPFAM" id="SSF103473">
    <property type="entry name" value="MFS general substrate transporter"/>
    <property type="match status" value="1"/>
</dbReference>